<dbReference type="KEGG" id="pmar:B0X71_13690"/>
<dbReference type="Proteomes" id="UP000188184">
    <property type="component" value="Chromosome"/>
</dbReference>
<dbReference type="InterPro" id="IPR045956">
    <property type="entry name" value="DUF6376"/>
</dbReference>
<evidence type="ECO:0000256" key="1">
    <source>
        <dbReference type="SAM" id="SignalP"/>
    </source>
</evidence>
<dbReference type="RefSeq" id="WP_077589941.1">
    <property type="nucleotide sequence ID" value="NZ_CP019640.1"/>
</dbReference>
<dbReference type="PROSITE" id="PS51257">
    <property type="entry name" value="PROKAR_LIPOPROTEIN"/>
    <property type="match status" value="1"/>
</dbReference>
<dbReference type="AlphaFoldDB" id="A0A1Q2L0S7"/>
<dbReference type="OrthoDB" id="2607309at2"/>
<dbReference type="Pfam" id="PF19903">
    <property type="entry name" value="DUF6376"/>
    <property type="match status" value="1"/>
</dbReference>
<feature type="signal peptide" evidence="1">
    <location>
        <begin position="1"/>
        <end position="22"/>
    </location>
</feature>
<evidence type="ECO:0008006" key="4">
    <source>
        <dbReference type="Google" id="ProtNLM"/>
    </source>
</evidence>
<evidence type="ECO:0000313" key="2">
    <source>
        <dbReference type="EMBL" id="AQQ54048.1"/>
    </source>
</evidence>
<proteinExistence type="predicted"/>
<dbReference type="EMBL" id="CP019640">
    <property type="protein sequence ID" value="AQQ54048.1"/>
    <property type="molecule type" value="Genomic_DNA"/>
</dbReference>
<accession>A0A1Q2L0S7</accession>
<keyword evidence="3" id="KW-1185">Reference proteome</keyword>
<evidence type="ECO:0000313" key="3">
    <source>
        <dbReference type="Proteomes" id="UP000188184"/>
    </source>
</evidence>
<gene>
    <name evidence="2" type="ORF">B0X71_13690</name>
</gene>
<sequence>MKKTMAAAFLTAAIGLSGCSLLEDVSSTVTYVSEATEYANEAQDFANEVPALAERAVTDPQAAADLKVQLEDMRQNIEEFNALEEPAVGGQLHEQAINLNERALEGIDLYLTNIEDGTLAPEVIENTEIFRTLSEVGRIVNQIQALSE</sequence>
<keyword evidence="1" id="KW-0732">Signal</keyword>
<protein>
    <recommendedName>
        <fullName evidence="4">Lipoprotein</fullName>
    </recommendedName>
</protein>
<organism evidence="2 3">
    <name type="scientific">Planococcus lenghuensis</name>
    <dbReference type="NCBI Taxonomy" id="2213202"/>
    <lineage>
        <taxon>Bacteria</taxon>
        <taxon>Bacillati</taxon>
        <taxon>Bacillota</taxon>
        <taxon>Bacilli</taxon>
        <taxon>Bacillales</taxon>
        <taxon>Caryophanaceae</taxon>
        <taxon>Planococcus</taxon>
    </lineage>
</organism>
<reference evidence="2 3" key="1">
    <citation type="submission" date="2017-02" db="EMBL/GenBank/DDBJ databases">
        <title>The complete genomic sequence of a novel cold adapted crude oil-degrading bacterium Planococcus qaidamina Y42.</title>
        <authorList>
            <person name="Yang R."/>
        </authorList>
    </citation>
    <scope>NUCLEOTIDE SEQUENCE [LARGE SCALE GENOMIC DNA]</scope>
    <source>
        <strain evidence="2 3">Y42</strain>
    </source>
</reference>
<name>A0A1Q2L0S7_9BACL</name>
<feature type="chain" id="PRO_5010375180" description="Lipoprotein" evidence="1">
    <location>
        <begin position="23"/>
        <end position="148"/>
    </location>
</feature>